<dbReference type="SUPFAM" id="SSF53448">
    <property type="entry name" value="Nucleotide-diphospho-sugar transferases"/>
    <property type="match status" value="1"/>
</dbReference>
<protein>
    <recommendedName>
        <fullName evidence="3">Cytidylyltransferase</fullName>
    </recommendedName>
</protein>
<sequence length="255" mass="29376">MHEDKKILALIPARGGSKSIPKKNIVDLDGFPLIAYSIAAAKMSPHISRIVVSTDSKEIAEIAKQYGAEVPFMRPAEYARDDSPDIEFFRHALEWLQEQERYIPDLVVHLRPTTPLREPALVDKAIEEIIADENATALRSAHESEHTAYKLFRKEGDYIHFFGQEDFAQNEEYYNRGRQILPKTYNPNGYVDVIRPEVLQQTGMLHGLRIRAFITERVADIDRKEDIASAEQLLKEEKFRPLLRFLENQKPNTYA</sequence>
<organism evidence="1 2">
    <name type="scientific">Candidatus Wildermuthbacteria bacterium RIFCSPLOWO2_02_FULL_47_9c</name>
    <dbReference type="NCBI Taxonomy" id="1802466"/>
    <lineage>
        <taxon>Bacteria</taxon>
        <taxon>Candidatus Wildermuthiibacteriota</taxon>
    </lineage>
</organism>
<evidence type="ECO:0008006" key="3">
    <source>
        <dbReference type="Google" id="ProtNLM"/>
    </source>
</evidence>
<dbReference type="Proteomes" id="UP000178222">
    <property type="component" value="Unassembled WGS sequence"/>
</dbReference>
<name>A0A1G2RVW6_9BACT</name>
<gene>
    <name evidence="1" type="ORF">A3J30_03055</name>
</gene>
<dbReference type="PANTHER" id="PTHR21485">
    <property type="entry name" value="HAD SUPERFAMILY MEMBERS CMAS AND KDSC"/>
    <property type="match status" value="1"/>
</dbReference>
<dbReference type="Pfam" id="PF02348">
    <property type="entry name" value="CTP_transf_3"/>
    <property type="match status" value="1"/>
</dbReference>
<proteinExistence type="predicted"/>
<dbReference type="InterPro" id="IPR050793">
    <property type="entry name" value="CMP-NeuNAc_synthase"/>
</dbReference>
<accession>A0A1G2RVW6</accession>
<dbReference type="GO" id="GO:0008781">
    <property type="term" value="F:N-acylneuraminate cytidylyltransferase activity"/>
    <property type="evidence" value="ECO:0007669"/>
    <property type="project" value="TreeGrafter"/>
</dbReference>
<dbReference type="InterPro" id="IPR029044">
    <property type="entry name" value="Nucleotide-diphossugar_trans"/>
</dbReference>
<evidence type="ECO:0000313" key="1">
    <source>
        <dbReference type="EMBL" id="OHA76963.1"/>
    </source>
</evidence>
<comment type="caution">
    <text evidence="1">The sequence shown here is derived from an EMBL/GenBank/DDBJ whole genome shotgun (WGS) entry which is preliminary data.</text>
</comment>
<dbReference type="AlphaFoldDB" id="A0A1G2RVW6"/>
<dbReference type="InterPro" id="IPR003329">
    <property type="entry name" value="Cytidylyl_trans"/>
</dbReference>
<evidence type="ECO:0000313" key="2">
    <source>
        <dbReference type="Proteomes" id="UP000178222"/>
    </source>
</evidence>
<dbReference type="Gene3D" id="3.90.550.10">
    <property type="entry name" value="Spore Coat Polysaccharide Biosynthesis Protein SpsA, Chain A"/>
    <property type="match status" value="1"/>
</dbReference>
<dbReference type="EMBL" id="MHUL01000019">
    <property type="protein sequence ID" value="OHA76963.1"/>
    <property type="molecule type" value="Genomic_DNA"/>
</dbReference>
<dbReference type="PANTHER" id="PTHR21485:SF6">
    <property type="entry name" value="N-ACYLNEURAMINATE CYTIDYLYLTRANSFERASE-RELATED"/>
    <property type="match status" value="1"/>
</dbReference>
<reference evidence="1 2" key="1">
    <citation type="journal article" date="2016" name="Nat. Commun.">
        <title>Thousands of microbial genomes shed light on interconnected biogeochemical processes in an aquifer system.</title>
        <authorList>
            <person name="Anantharaman K."/>
            <person name="Brown C.T."/>
            <person name="Hug L.A."/>
            <person name="Sharon I."/>
            <person name="Castelle C.J."/>
            <person name="Probst A.J."/>
            <person name="Thomas B.C."/>
            <person name="Singh A."/>
            <person name="Wilkins M.J."/>
            <person name="Karaoz U."/>
            <person name="Brodie E.L."/>
            <person name="Williams K.H."/>
            <person name="Hubbard S.S."/>
            <person name="Banfield J.F."/>
        </authorList>
    </citation>
    <scope>NUCLEOTIDE SEQUENCE [LARGE SCALE GENOMIC DNA]</scope>
</reference>
<dbReference type="CDD" id="cd02513">
    <property type="entry name" value="CMP-NeuAc_Synthase"/>
    <property type="match status" value="1"/>
</dbReference>